<evidence type="ECO:0000256" key="1">
    <source>
        <dbReference type="SAM" id="Phobius"/>
    </source>
</evidence>
<name>A0A0J9SSH4_PLAV1</name>
<sequence>MVKRFDNQYTDVTKICTKIAKNLTRLFETNDIGDSKERCNYFMYWTYYIISKMINDNSKIIGNLQVVQDLLDVVKKINYTIEEKNKCNFDYNLEITFDEVNEMKDLHDYFKNFSSIVIKFPSYVDETNKFCEYITYINTLYEKYVRGCCTCYSANDIYCEEHCPNYFKCDEMYNPYTMYTKFKCVEKLKNNIKKIDIKVPIDNYVKWLTNISKEKPYLIKWDNGDSSNILEPIDNNPSYDLFNIVTIIVFSILVLFLIFFIFYKVYS</sequence>
<organism evidence="2 3">
    <name type="scientific">Plasmodium vivax (strain Brazil I)</name>
    <dbReference type="NCBI Taxonomy" id="1033975"/>
    <lineage>
        <taxon>Eukaryota</taxon>
        <taxon>Sar</taxon>
        <taxon>Alveolata</taxon>
        <taxon>Apicomplexa</taxon>
        <taxon>Aconoidasida</taxon>
        <taxon>Haemosporida</taxon>
        <taxon>Plasmodiidae</taxon>
        <taxon>Plasmodium</taxon>
        <taxon>Plasmodium (Plasmodium)</taxon>
    </lineage>
</organism>
<reference evidence="2 3" key="1">
    <citation type="submission" date="2011-08" db="EMBL/GenBank/DDBJ databases">
        <title>The Genome Sequence of Plasmodium vivax Brazil I.</title>
        <authorList>
            <consortium name="The Broad Institute Genome Sequencing Platform"/>
            <consortium name="The Broad Institute Genome Sequencing Center for Infectious Disease"/>
            <person name="Neafsey D."/>
            <person name="Carlton J."/>
            <person name="Barnwell J."/>
            <person name="Collins W."/>
            <person name="Escalante A."/>
            <person name="Mullikin J."/>
            <person name="Saul A."/>
            <person name="Guigo R."/>
            <person name="Camara F."/>
            <person name="Young S.K."/>
            <person name="Zeng Q."/>
            <person name="Gargeya S."/>
            <person name="Fitzgerald M."/>
            <person name="Haas B."/>
            <person name="Abouelleil A."/>
            <person name="Alvarado L."/>
            <person name="Arachchi H.M."/>
            <person name="Berlin A."/>
            <person name="Brown A."/>
            <person name="Chapman S.B."/>
            <person name="Chen Z."/>
            <person name="Dunbar C."/>
            <person name="Freedman E."/>
            <person name="Gearin G."/>
            <person name="Gellesch M."/>
            <person name="Goldberg J."/>
            <person name="Griggs A."/>
            <person name="Gujja S."/>
            <person name="Heiman D."/>
            <person name="Howarth C."/>
            <person name="Larson L."/>
            <person name="Lui A."/>
            <person name="MacDonald P.J.P."/>
            <person name="Montmayeur A."/>
            <person name="Murphy C."/>
            <person name="Neiman D."/>
            <person name="Pearson M."/>
            <person name="Priest M."/>
            <person name="Roberts A."/>
            <person name="Saif S."/>
            <person name="Shea T."/>
            <person name="Shenoy N."/>
            <person name="Sisk P."/>
            <person name="Stolte C."/>
            <person name="Sykes S."/>
            <person name="Wortman J."/>
            <person name="Nusbaum C."/>
            <person name="Birren B."/>
        </authorList>
    </citation>
    <scope>NUCLEOTIDE SEQUENCE [LARGE SCALE GENOMIC DNA]</scope>
    <source>
        <strain evidence="2 3">Brazil I</strain>
    </source>
</reference>
<dbReference type="AlphaFoldDB" id="A0A0J9SSH4"/>
<proteinExistence type="predicted"/>
<dbReference type="Pfam" id="PF05795">
    <property type="entry name" value="Plasmodium_Vir"/>
    <property type="match status" value="1"/>
</dbReference>
<dbReference type="InterPro" id="IPR008780">
    <property type="entry name" value="Plasmodium_Vir"/>
</dbReference>
<evidence type="ECO:0008006" key="4">
    <source>
        <dbReference type="Google" id="ProtNLM"/>
    </source>
</evidence>
<gene>
    <name evidence="2" type="ORF">PVBG_01344</name>
</gene>
<evidence type="ECO:0000313" key="3">
    <source>
        <dbReference type="Proteomes" id="UP000053327"/>
    </source>
</evidence>
<keyword evidence="1" id="KW-0812">Transmembrane</keyword>
<dbReference type="EMBL" id="KQ234829">
    <property type="protein sequence ID" value="KMZ85834.1"/>
    <property type="molecule type" value="Genomic_DNA"/>
</dbReference>
<accession>A0A0J9SSH4</accession>
<feature type="transmembrane region" description="Helical" evidence="1">
    <location>
        <begin position="241"/>
        <end position="263"/>
    </location>
</feature>
<protein>
    <recommendedName>
        <fullName evidence="4">Variable surface protein</fullName>
    </recommendedName>
</protein>
<keyword evidence="1" id="KW-1133">Transmembrane helix</keyword>
<keyword evidence="1" id="KW-0472">Membrane</keyword>
<evidence type="ECO:0000313" key="2">
    <source>
        <dbReference type="EMBL" id="KMZ85834.1"/>
    </source>
</evidence>
<dbReference type="Proteomes" id="UP000053327">
    <property type="component" value="Unassembled WGS sequence"/>
</dbReference>